<dbReference type="Gramene" id="LPERR02G18350.1">
    <property type="protein sequence ID" value="LPERR02G18350.1"/>
    <property type="gene ID" value="LPERR02G18350"/>
</dbReference>
<comment type="subcellular location">
    <subcellularLocation>
        <location evidence="1">Nucleus</location>
    </subcellularLocation>
</comment>
<reference evidence="8" key="3">
    <citation type="submission" date="2015-04" db="UniProtKB">
        <authorList>
            <consortium name="EnsemblPlants"/>
        </authorList>
    </citation>
    <scope>IDENTIFICATION</scope>
</reference>
<organism evidence="8 9">
    <name type="scientific">Leersia perrieri</name>
    <dbReference type="NCBI Taxonomy" id="77586"/>
    <lineage>
        <taxon>Eukaryota</taxon>
        <taxon>Viridiplantae</taxon>
        <taxon>Streptophyta</taxon>
        <taxon>Embryophyta</taxon>
        <taxon>Tracheophyta</taxon>
        <taxon>Spermatophyta</taxon>
        <taxon>Magnoliopsida</taxon>
        <taxon>Liliopsida</taxon>
        <taxon>Poales</taxon>
        <taxon>Poaceae</taxon>
        <taxon>BOP clade</taxon>
        <taxon>Oryzoideae</taxon>
        <taxon>Oryzeae</taxon>
        <taxon>Oryzinae</taxon>
        <taxon>Leersia</taxon>
    </lineage>
</organism>
<sequence>MDDAAASAHAHQHRAKRPSPGGADGGAIVGSATGTRYRGVRRRPWGRFAAEIRDPASKERRWLGTFDTAEQAACAYDVAARAMRGTRARTNFPVPSSAAVVSPAGGCWPWLTALPPSPHGATTATATQQQPLNTFLLHNLLMSSSPHGCLLLHHAGHGHAHAHAHSHIRSHNPTRTPISTPTPTPTPTPPVAITTPATTTTTTTAAGSATFAAPGAYDDDDDEWGGLLRREPPEAGLLQEVLHGFYPANRPHASPVPAPKQVEMPYYEASPWDVVEDCEDGDVDDDGEYCGLPMMPQGLLEDVIHCPPPYMEVLAPSSAIGRSRRGGT</sequence>
<feature type="compositionally biased region" description="Pro residues" evidence="6">
    <location>
        <begin position="180"/>
        <end position="190"/>
    </location>
</feature>
<keyword evidence="4" id="KW-0804">Transcription</keyword>
<accession>A0A0D9VHS2</accession>
<dbReference type="GO" id="GO:0005634">
    <property type="term" value="C:nucleus"/>
    <property type="evidence" value="ECO:0007669"/>
    <property type="project" value="UniProtKB-SubCell"/>
</dbReference>
<dbReference type="Proteomes" id="UP000032180">
    <property type="component" value="Chromosome 2"/>
</dbReference>
<dbReference type="GO" id="GO:0003700">
    <property type="term" value="F:DNA-binding transcription factor activity"/>
    <property type="evidence" value="ECO:0007669"/>
    <property type="project" value="InterPro"/>
</dbReference>
<dbReference type="GO" id="GO:0003677">
    <property type="term" value="F:DNA binding"/>
    <property type="evidence" value="ECO:0007669"/>
    <property type="project" value="UniProtKB-KW"/>
</dbReference>
<dbReference type="AlphaFoldDB" id="A0A0D9VHS2"/>
<dbReference type="eggNOG" id="ENOG502S3GJ">
    <property type="taxonomic scope" value="Eukaryota"/>
</dbReference>
<evidence type="ECO:0000313" key="8">
    <source>
        <dbReference type="EnsemblPlants" id="LPERR02G18350.1"/>
    </source>
</evidence>
<keyword evidence="5" id="KW-0539">Nucleus</keyword>
<protein>
    <recommendedName>
        <fullName evidence="7">AP2/ERF domain-containing protein</fullName>
    </recommendedName>
</protein>
<dbReference type="PRINTS" id="PR00367">
    <property type="entry name" value="ETHRSPELEMNT"/>
</dbReference>
<dbReference type="SUPFAM" id="SSF54171">
    <property type="entry name" value="DNA-binding domain"/>
    <property type="match status" value="1"/>
</dbReference>
<feature type="domain" description="AP2/ERF" evidence="7">
    <location>
        <begin position="36"/>
        <end position="93"/>
    </location>
</feature>
<dbReference type="SMART" id="SM00380">
    <property type="entry name" value="AP2"/>
    <property type="match status" value="1"/>
</dbReference>
<evidence type="ECO:0000256" key="5">
    <source>
        <dbReference type="ARBA" id="ARBA00023242"/>
    </source>
</evidence>
<evidence type="ECO:0000256" key="4">
    <source>
        <dbReference type="ARBA" id="ARBA00023163"/>
    </source>
</evidence>
<dbReference type="PROSITE" id="PS51032">
    <property type="entry name" value="AP2_ERF"/>
    <property type="match status" value="1"/>
</dbReference>
<feature type="region of interest" description="Disordered" evidence="6">
    <location>
        <begin position="1"/>
        <end position="31"/>
    </location>
</feature>
<dbReference type="Pfam" id="PF00847">
    <property type="entry name" value="AP2"/>
    <property type="match status" value="1"/>
</dbReference>
<dbReference type="InterPro" id="IPR001471">
    <property type="entry name" value="AP2/ERF_dom"/>
</dbReference>
<reference evidence="8 9" key="1">
    <citation type="submission" date="2012-08" db="EMBL/GenBank/DDBJ databases">
        <title>Oryza genome evolution.</title>
        <authorList>
            <person name="Wing R.A."/>
        </authorList>
    </citation>
    <scope>NUCLEOTIDE SEQUENCE</scope>
</reference>
<proteinExistence type="predicted"/>
<dbReference type="EnsemblPlants" id="LPERR02G18350.1">
    <property type="protein sequence ID" value="LPERR02G18350.1"/>
    <property type="gene ID" value="LPERR02G18350"/>
</dbReference>
<keyword evidence="2" id="KW-0805">Transcription regulation</keyword>
<dbReference type="Gene3D" id="3.30.730.10">
    <property type="entry name" value="AP2/ERF domain"/>
    <property type="match status" value="1"/>
</dbReference>
<reference evidence="9" key="2">
    <citation type="submission" date="2013-12" db="EMBL/GenBank/DDBJ databases">
        <authorList>
            <person name="Yu Y."/>
            <person name="Lee S."/>
            <person name="de Baynast K."/>
            <person name="Wissotski M."/>
            <person name="Liu L."/>
            <person name="Talag J."/>
            <person name="Goicoechea J."/>
            <person name="Angelova A."/>
            <person name="Jetty R."/>
            <person name="Kudrna D."/>
            <person name="Golser W."/>
            <person name="Rivera L."/>
            <person name="Zhang J."/>
            <person name="Wing R."/>
        </authorList>
    </citation>
    <scope>NUCLEOTIDE SEQUENCE</scope>
</reference>
<dbReference type="InterPro" id="IPR036955">
    <property type="entry name" value="AP2/ERF_dom_sf"/>
</dbReference>
<dbReference type="HOGENOM" id="CLU_046613_0_0_1"/>
<dbReference type="STRING" id="77586.A0A0D9VHS2"/>
<evidence type="ECO:0000256" key="3">
    <source>
        <dbReference type="ARBA" id="ARBA00023125"/>
    </source>
</evidence>
<dbReference type="FunFam" id="3.30.730.10:FF:000001">
    <property type="entry name" value="Ethylene-responsive transcription factor 2"/>
    <property type="match status" value="1"/>
</dbReference>
<evidence type="ECO:0000256" key="6">
    <source>
        <dbReference type="SAM" id="MobiDB-lite"/>
    </source>
</evidence>
<dbReference type="InterPro" id="IPR016177">
    <property type="entry name" value="DNA-bd_dom_sf"/>
</dbReference>
<evidence type="ECO:0000313" key="9">
    <source>
        <dbReference type="Proteomes" id="UP000032180"/>
    </source>
</evidence>
<evidence type="ECO:0000259" key="7">
    <source>
        <dbReference type="PROSITE" id="PS51032"/>
    </source>
</evidence>
<feature type="region of interest" description="Disordered" evidence="6">
    <location>
        <begin position="169"/>
        <end position="191"/>
    </location>
</feature>
<evidence type="ECO:0000256" key="1">
    <source>
        <dbReference type="ARBA" id="ARBA00004123"/>
    </source>
</evidence>
<dbReference type="PANTHER" id="PTHR31677">
    <property type="entry name" value="AP2 DOMAIN CLASS TRANSCRIPTION FACTOR"/>
    <property type="match status" value="1"/>
</dbReference>
<name>A0A0D9VHS2_9ORYZ</name>
<evidence type="ECO:0000256" key="2">
    <source>
        <dbReference type="ARBA" id="ARBA00023015"/>
    </source>
</evidence>
<keyword evidence="9" id="KW-1185">Reference proteome</keyword>
<dbReference type="CDD" id="cd00018">
    <property type="entry name" value="AP2"/>
    <property type="match status" value="1"/>
</dbReference>
<dbReference type="PANTHER" id="PTHR31677:SF146">
    <property type="entry name" value="ETHYLENE-RESPONSIVE TRANSCRIPTION FACTOR ESR2"/>
    <property type="match status" value="1"/>
</dbReference>
<keyword evidence="3" id="KW-0238">DNA-binding</keyword>